<evidence type="ECO:0000313" key="6">
    <source>
        <dbReference type="EMBL" id="MFC6181339.1"/>
    </source>
</evidence>
<evidence type="ECO:0000259" key="5">
    <source>
        <dbReference type="Pfam" id="PF04198"/>
    </source>
</evidence>
<dbReference type="PANTHER" id="PTHR34294">
    <property type="entry name" value="TRANSCRIPTIONAL REGULATOR-RELATED"/>
    <property type="match status" value="1"/>
</dbReference>
<proteinExistence type="inferred from homology"/>
<organism evidence="6 7">
    <name type="scientific">Lactiplantibacillus daowaiensis</name>
    <dbReference type="NCBI Taxonomy" id="2559918"/>
    <lineage>
        <taxon>Bacteria</taxon>
        <taxon>Bacillati</taxon>
        <taxon>Bacillota</taxon>
        <taxon>Bacilli</taxon>
        <taxon>Lactobacillales</taxon>
        <taxon>Lactobacillaceae</taxon>
        <taxon>Lactiplantibacillus</taxon>
    </lineage>
</organism>
<name>A0ABW1S1L2_9LACO</name>
<dbReference type="Gene3D" id="1.10.10.60">
    <property type="entry name" value="Homeodomain-like"/>
    <property type="match status" value="1"/>
</dbReference>
<keyword evidence="3" id="KW-0238">DNA-binding</keyword>
<evidence type="ECO:0000256" key="4">
    <source>
        <dbReference type="ARBA" id="ARBA00023163"/>
    </source>
</evidence>
<dbReference type="PANTHER" id="PTHR34294:SF1">
    <property type="entry name" value="TRANSCRIPTIONAL REGULATOR LSRR"/>
    <property type="match status" value="1"/>
</dbReference>
<dbReference type="InterPro" id="IPR007324">
    <property type="entry name" value="Sugar-bd_dom_put"/>
</dbReference>
<dbReference type="InterPro" id="IPR051054">
    <property type="entry name" value="SorC_transcr_regulators"/>
</dbReference>
<sequence length="321" mass="34792">MSKFDIERVNQLIEISKLYYEDGLNQTDISKQVHIHRTEISRLLKEARELGIVKINIDSSFGASEKLSAEFKAFFGLKKAIVVPTTPGSSYSDDLKSVGMYAGNYLQQQLTSNSVVGLSWGRTLATVINSVDTMNGISNVTSVPLIGGPIGKLDVDYQANNLVHILANRIKESTSYTLDSPVMISSPALRKELLDNPNNKAVTDFWKKLNVAIFGIGSSKITNNLAWRGFYKDTGFEDILQGSAVGDILSQPFTIDGQLIKEANGGLVGMELAALKNAPLRIGVATGENKAEAILGALRSETLNVLVTSDKTAVAIKKLLN</sequence>
<protein>
    <submittedName>
        <fullName evidence="6">Sugar-binding transcriptional regulator</fullName>
    </submittedName>
</protein>
<dbReference type="Pfam" id="PF04198">
    <property type="entry name" value="Sugar-bind"/>
    <property type="match status" value="1"/>
</dbReference>
<dbReference type="Gene3D" id="3.40.50.1360">
    <property type="match status" value="1"/>
</dbReference>
<evidence type="ECO:0000313" key="7">
    <source>
        <dbReference type="Proteomes" id="UP001596282"/>
    </source>
</evidence>
<evidence type="ECO:0000256" key="1">
    <source>
        <dbReference type="ARBA" id="ARBA00010466"/>
    </source>
</evidence>
<dbReference type="Proteomes" id="UP001596282">
    <property type="component" value="Unassembled WGS sequence"/>
</dbReference>
<keyword evidence="7" id="KW-1185">Reference proteome</keyword>
<comment type="similarity">
    <text evidence="1">Belongs to the SorC transcriptional regulatory family.</text>
</comment>
<reference evidence="7" key="1">
    <citation type="journal article" date="2019" name="Int. J. Syst. Evol. Microbiol.">
        <title>The Global Catalogue of Microorganisms (GCM) 10K type strain sequencing project: providing services to taxonomists for standard genome sequencing and annotation.</title>
        <authorList>
            <consortium name="The Broad Institute Genomics Platform"/>
            <consortium name="The Broad Institute Genome Sequencing Center for Infectious Disease"/>
            <person name="Wu L."/>
            <person name="Ma J."/>
        </authorList>
    </citation>
    <scope>NUCLEOTIDE SEQUENCE [LARGE SCALE GENOMIC DNA]</scope>
    <source>
        <strain evidence="7">CCM 8933</strain>
    </source>
</reference>
<evidence type="ECO:0000256" key="3">
    <source>
        <dbReference type="ARBA" id="ARBA00023125"/>
    </source>
</evidence>
<dbReference type="EMBL" id="JBHSSC010000037">
    <property type="protein sequence ID" value="MFC6181339.1"/>
    <property type="molecule type" value="Genomic_DNA"/>
</dbReference>
<dbReference type="InterPro" id="IPR037171">
    <property type="entry name" value="NagB/RpiA_transferase-like"/>
</dbReference>
<comment type="caution">
    <text evidence="6">The sequence shown here is derived from an EMBL/GenBank/DDBJ whole genome shotgun (WGS) entry which is preliminary data.</text>
</comment>
<keyword evidence="2" id="KW-0805">Transcription regulation</keyword>
<feature type="domain" description="Sugar-binding" evidence="5">
    <location>
        <begin position="63"/>
        <end position="316"/>
    </location>
</feature>
<dbReference type="RefSeq" id="WP_137628919.1">
    <property type="nucleotide sequence ID" value="NZ_BJDJ01000014.1"/>
</dbReference>
<accession>A0ABW1S1L2</accession>
<evidence type="ECO:0000256" key="2">
    <source>
        <dbReference type="ARBA" id="ARBA00023015"/>
    </source>
</evidence>
<dbReference type="SUPFAM" id="SSF100950">
    <property type="entry name" value="NagB/RpiA/CoA transferase-like"/>
    <property type="match status" value="1"/>
</dbReference>
<gene>
    <name evidence="6" type="ORF">ACFP5Y_08910</name>
</gene>
<keyword evidence="4" id="KW-0804">Transcription</keyword>